<sequence>MAQTSLILSASMGAGHDAVARELARRLRGQGHEATVVDLLTLLPAGAGEALREGYRFAVRRLPWIYAAVYRTFFGSGSRLRGDATPLARAAERQLLAVVSEVRPDVVVSTFHIAAQVTGGLRARGALRPPSVVAVTDFAVHRQWLHPGNDLHLCLTPAAADRARAGTGRPARVTGPVVPPHFRRAAAAPASRWQRTLTDLARGRPPVLLSAGAWGAGSAFPETAALLARSGFLPVVLCGNDDRLARRLSRQPGCLALGWVDDLAELMTAGRALVDNAAGQTAAQALAAGLPVVGYRAVPGHGAEGVREMSAAGLSEFAAGPAELLHVVRRLTDPGPFREQRIAAGRAAFTADSARVIARTASTHGVPHPL</sequence>
<evidence type="ECO:0000313" key="6">
    <source>
        <dbReference type="Proteomes" id="UP001167160"/>
    </source>
</evidence>
<comment type="similarity">
    <text evidence="1">Belongs to the glycosyltransferase 28 family.</text>
</comment>
<dbReference type="Gene3D" id="3.40.50.2000">
    <property type="entry name" value="Glycogen Phosphorylase B"/>
    <property type="match status" value="2"/>
</dbReference>
<dbReference type="RefSeq" id="WP_251418376.1">
    <property type="nucleotide sequence ID" value="NZ_JAMQGM010000049.1"/>
</dbReference>
<dbReference type="InterPro" id="IPR050519">
    <property type="entry name" value="Glycosyltransf_28_UgtP"/>
</dbReference>
<dbReference type="PANTHER" id="PTHR43025">
    <property type="entry name" value="MONOGALACTOSYLDIACYLGLYCEROL SYNTHASE"/>
    <property type="match status" value="1"/>
</dbReference>
<accession>A0ABT0XBQ0</accession>
<keyword evidence="6" id="KW-1185">Reference proteome</keyword>
<feature type="domain" description="Diacylglycerol glucosyltransferase N-terminal" evidence="4">
    <location>
        <begin position="16"/>
        <end position="177"/>
    </location>
</feature>
<dbReference type="SUPFAM" id="SSF53756">
    <property type="entry name" value="UDP-Glycosyltransferase/glycogen phosphorylase"/>
    <property type="match status" value="1"/>
</dbReference>
<dbReference type="InterPro" id="IPR009695">
    <property type="entry name" value="Diacylglyc_glucosyltr_N"/>
</dbReference>
<reference evidence="5" key="1">
    <citation type="journal article" date="2023" name="Int. J. Syst. Evol. Microbiol.">
        <title>Streptomyces meridianus sp. nov. isolated from brackish water of the Tagus estuary in Alcochete, Portugal.</title>
        <authorList>
            <person name="Santos J.D.N."/>
            <person name="Klimek D."/>
            <person name="Calusinska M."/>
            <person name="Lobo Da Cunha A."/>
            <person name="Catita J."/>
            <person name="Goncalves H."/>
            <person name="Gonzalez I."/>
            <person name="Reyes F."/>
            <person name="Lage O.M."/>
        </authorList>
    </citation>
    <scope>NUCLEOTIDE SEQUENCE</scope>
    <source>
        <strain evidence="5">MTZ3.1</strain>
    </source>
</reference>
<dbReference type="PANTHER" id="PTHR43025:SF3">
    <property type="entry name" value="MONOGALACTOSYLDIACYLGLYCEROL SYNTHASE 1, CHLOROPLASTIC"/>
    <property type="match status" value="1"/>
</dbReference>
<keyword evidence="2" id="KW-0328">Glycosyltransferase</keyword>
<evidence type="ECO:0000313" key="5">
    <source>
        <dbReference type="EMBL" id="MCM2579946.1"/>
    </source>
</evidence>
<dbReference type="Proteomes" id="UP001167160">
    <property type="component" value="Unassembled WGS sequence"/>
</dbReference>
<dbReference type="Pfam" id="PF06925">
    <property type="entry name" value="MGDG_synth"/>
    <property type="match status" value="1"/>
</dbReference>
<evidence type="ECO:0000256" key="2">
    <source>
        <dbReference type="ARBA" id="ARBA00022676"/>
    </source>
</evidence>
<keyword evidence="3" id="KW-0808">Transferase</keyword>
<evidence type="ECO:0000256" key="1">
    <source>
        <dbReference type="ARBA" id="ARBA00006962"/>
    </source>
</evidence>
<protein>
    <submittedName>
        <fullName evidence="5">Galactosyldiacylglycerol synthase</fullName>
    </submittedName>
</protein>
<dbReference type="EMBL" id="JAMQGM010000049">
    <property type="protein sequence ID" value="MCM2579946.1"/>
    <property type="molecule type" value="Genomic_DNA"/>
</dbReference>
<evidence type="ECO:0000256" key="3">
    <source>
        <dbReference type="ARBA" id="ARBA00022679"/>
    </source>
</evidence>
<evidence type="ECO:0000259" key="4">
    <source>
        <dbReference type="Pfam" id="PF06925"/>
    </source>
</evidence>
<name>A0ABT0XBQ0_9ACTN</name>
<organism evidence="5 6">
    <name type="scientific">Streptomyces meridianus</name>
    <dbReference type="NCBI Taxonomy" id="2938945"/>
    <lineage>
        <taxon>Bacteria</taxon>
        <taxon>Bacillati</taxon>
        <taxon>Actinomycetota</taxon>
        <taxon>Actinomycetes</taxon>
        <taxon>Kitasatosporales</taxon>
        <taxon>Streptomycetaceae</taxon>
        <taxon>Streptomyces</taxon>
    </lineage>
</organism>
<gene>
    <name evidence="5" type="ORF">M1E25_21800</name>
</gene>
<proteinExistence type="inferred from homology"/>
<comment type="caution">
    <text evidence="5">The sequence shown here is derived from an EMBL/GenBank/DDBJ whole genome shotgun (WGS) entry which is preliminary data.</text>
</comment>